<protein>
    <recommendedName>
        <fullName evidence="3">methylated-DNA--[protein]-cysteine S-methyltransferase</fullName>
        <ecNumber evidence="3">2.1.1.63</ecNumber>
    </recommendedName>
</protein>
<dbReference type="PROSITE" id="PS00374">
    <property type="entry name" value="MGMT"/>
    <property type="match status" value="1"/>
</dbReference>
<dbReference type="PANTHER" id="PTHR10815:SF13">
    <property type="entry name" value="METHYLATED-DNA--PROTEIN-CYSTEINE METHYLTRANSFERASE"/>
    <property type="match status" value="1"/>
</dbReference>
<comment type="similarity">
    <text evidence="2">Belongs to the MGMT family.</text>
</comment>
<dbReference type="Gene3D" id="1.10.10.10">
    <property type="entry name" value="Winged helix-like DNA-binding domain superfamily/Winged helix DNA-binding domain"/>
    <property type="match status" value="1"/>
</dbReference>
<organism evidence="10">
    <name type="scientific">hydrothermal vent metagenome</name>
    <dbReference type="NCBI Taxonomy" id="652676"/>
    <lineage>
        <taxon>unclassified sequences</taxon>
        <taxon>metagenomes</taxon>
        <taxon>ecological metagenomes</taxon>
    </lineage>
</organism>
<evidence type="ECO:0000259" key="9">
    <source>
        <dbReference type="Pfam" id="PF01035"/>
    </source>
</evidence>
<dbReference type="AlphaFoldDB" id="A0A3B0X4J7"/>
<dbReference type="NCBIfam" id="TIGR00589">
    <property type="entry name" value="ogt"/>
    <property type="match status" value="1"/>
</dbReference>
<comment type="catalytic activity">
    <reaction evidence="1">
        <text>a 4-O-methyl-thymidine in DNA + L-cysteinyl-[protein] = a thymidine in DNA + S-methyl-L-cysteinyl-[protein]</text>
        <dbReference type="Rhea" id="RHEA:53428"/>
        <dbReference type="Rhea" id="RHEA-COMP:10131"/>
        <dbReference type="Rhea" id="RHEA-COMP:10132"/>
        <dbReference type="Rhea" id="RHEA-COMP:13555"/>
        <dbReference type="Rhea" id="RHEA-COMP:13556"/>
        <dbReference type="ChEBI" id="CHEBI:29950"/>
        <dbReference type="ChEBI" id="CHEBI:82612"/>
        <dbReference type="ChEBI" id="CHEBI:137386"/>
        <dbReference type="ChEBI" id="CHEBI:137387"/>
        <dbReference type="EC" id="2.1.1.63"/>
    </reaction>
</comment>
<evidence type="ECO:0000256" key="2">
    <source>
        <dbReference type="ARBA" id="ARBA00008711"/>
    </source>
</evidence>
<keyword evidence="4 10" id="KW-0489">Methyltransferase</keyword>
<dbReference type="InterPro" id="IPR036631">
    <property type="entry name" value="MGMT_N_sf"/>
</dbReference>
<dbReference type="CDD" id="cd06445">
    <property type="entry name" value="ATase"/>
    <property type="match status" value="1"/>
</dbReference>
<dbReference type="InterPro" id="IPR001497">
    <property type="entry name" value="MethylDNA_cys_MeTrfase_AS"/>
</dbReference>
<dbReference type="EMBL" id="UOFG01000077">
    <property type="protein sequence ID" value="VAW59333.1"/>
    <property type="molecule type" value="Genomic_DNA"/>
</dbReference>
<keyword evidence="7" id="KW-0234">DNA repair</keyword>
<evidence type="ECO:0000256" key="5">
    <source>
        <dbReference type="ARBA" id="ARBA00022679"/>
    </source>
</evidence>
<comment type="catalytic activity">
    <reaction evidence="8">
        <text>a 6-O-methyl-2'-deoxyguanosine in DNA + L-cysteinyl-[protein] = S-methyl-L-cysteinyl-[protein] + a 2'-deoxyguanosine in DNA</text>
        <dbReference type="Rhea" id="RHEA:24000"/>
        <dbReference type="Rhea" id="RHEA-COMP:10131"/>
        <dbReference type="Rhea" id="RHEA-COMP:10132"/>
        <dbReference type="Rhea" id="RHEA-COMP:11367"/>
        <dbReference type="Rhea" id="RHEA-COMP:11368"/>
        <dbReference type="ChEBI" id="CHEBI:29950"/>
        <dbReference type="ChEBI" id="CHEBI:82612"/>
        <dbReference type="ChEBI" id="CHEBI:85445"/>
        <dbReference type="ChEBI" id="CHEBI:85448"/>
        <dbReference type="EC" id="2.1.1.63"/>
    </reaction>
</comment>
<evidence type="ECO:0000256" key="8">
    <source>
        <dbReference type="ARBA" id="ARBA00049348"/>
    </source>
</evidence>
<dbReference type="SUPFAM" id="SSF53155">
    <property type="entry name" value="Methylated DNA-protein cysteine methyltransferase domain"/>
    <property type="match status" value="1"/>
</dbReference>
<evidence type="ECO:0000313" key="10">
    <source>
        <dbReference type="EMBL" id="VAW59333.1"/>
    </source>
</evidence>
<dbReference type="FunFam" id="1.10.10.10:FF:000214">
    <property type="entry name" value="Methylated-DNA--protein-cysteine methyltransferase"/>
    <property type="match status" value="1"/>
</dbReference>
<feature type="domain" description="Methylated-DNA-[protein]-cysteine S-methyltransferase DNA binding" evidence="9">
    <location>
        <begin position="70"/>
        <end position="152"/>
    </location>
</feature>
<name>A0A3B0X4J7_9ZZZZ</name>
<keyword evidence="5 10" id="KW-0808">Transferase</keyword>
<dbReference type="GO" id="GO:0006281">
    <property type="term" value="P:DNA repair"/>
    <property type="evidence" value="ECO:0007669"/>
    <property type="project" value="UniProtKB-KW"/>
</dbReference>
<dbReference type="GO" id="GO:0032259">
    <property type="term" value="P:methylation"/>
    <property type="evidence" value="ECO:0007669"/>
    <property type="project" value="UniProtKB-KW"/>
</dbReference>
<sequence>MPSTYYKTPWCQLKITQQNGCLCRIDFVREPGDVAVTQDMILRETLAQIGRYQQASTFVFELPLDLQGTDFQRRVWSALQQIPAGQTRTYGELARTLQSSPRAVGNACRKNPLPLIVPCHRVVSAQGIGGFAGQRTGQKVDIKEQLLRHEGVEF</sequence>
<gene>
    <name evidence="10" type="ORF">MNBD_GAMMA11-929</name>
</gene>
<dbReference type="PANTHER" id="PTHR10815">
    <property type="entry name" value="METHYLATED-DNA--PROTEIN-CYSTEINE METHYLTRANSFERASE"/>
    <property type="match status" value="1"/>
</dbReference>
<proteinExistence type="inferred from homology"/>
<dbReference type="InterPro" id="IPR036388">
    <property type="entry name" value="WH-like_DNA-bd_sf"/>
</dbReference>
<evidence type="ECO:0000256" key="3">
    <source>
        <dbReference type="ARBA" id="ARBA00011918"/>
    </source>
</evidence>
<dbReference type="EC" id="2.1.1.63" evidence="3"/>
<evidence type="ECO:0000256" key="6">
    <source>
        <dbReference type="ARBA" id="ARBA00022763"/>
    </source>
</evidence>
<dbReference type="InterPro" id="IPR014048">
    <property type="entry name" value="MethylDNA_cys_MeTrfase_DNA-bd"/>
</dbReference>
<evidence type="ECO:0000256" key="1">
    <source>
        <dbReference type="ARBA" id="ARBA00001286"/>
    </source>
</evidence>
<keyword evidence="6" id="KW-0227">DNA damage</keyword>
<dbReference type="InterPro" id="IPR036217">
    <property type="entry name" value="MethylDNA_cys_MeTrfase_DNAb"/>
</dbReference>
<dbReference type="SUPFAM" id="SSF46767">
    <property type="entry name" value="Methylated DNA-protein cysteine methyltransferase, C-terminal domain"/>
    <property type="match status" value="1"/>
</dbReference>
<evidence type="ECO:0000256" key="7">
    <source>
        <dbReference type="ARBA" id="ARBA00023204"/>
    </source>
</evidence>
<evidence type="ECO:0000256" key="4">
    <source>
        <dbReference type="ARBA" id="ARBA00022603"/>
    </source>
</evidence>
<reference evidence="10" key="1">
    <citation type="submission" date="2018-06" db="EMBL/GenBank/DDBJ databases">
        <authorList>
            <person name="Zhirakovskaya E."/>
        </authorList>
    </citation>
    <scope>NUCLEOTIDE SEQUENCE</scope>
</reference>
<accession>A0A3B0X4J7</accession>
<dbReference type="Pfam" id="PF01035">
    <property type="entry name" value="DNA_binding_1"/>
    <property type="match status" value="1"/>
</dbReference>
<dbReference type="GO" id="GO:0003908">
    <property type="term" value="F:methylated-DNA-[protein]-cysteine S-methyltransferase activity"/>
    <property type="evidence" value="ECO:0007669"/>
    <property type="project" value="UniProtKB-EC"/>
</dbReference>